<dbReference type="STRING" id="3916.A0A1S3T8N7"/>
<keyword evidence="3" id="KW-0285">Flavoprotein</keyword>
<dbReference type="InterPro" id="IPR012951">
    <property type="entry name" value="BBE"/>
</dbReference>
<comment type="cofactor">
    <cofactor evidence="1">
        <name>FAD</name>
        <dbReference type="ChEBI" id="CHEBI:57692"/>
    </cofactor>
</comment>
<evidence type="ECO:0000313" key="11">
    <source>
        <dbReference type="RefSeq" id="XP_014490122.1"/>
    </source>
</evidence>
<evidence type="ECO:0000256" key="6">
    <source>
        <dbReference type="ARBA" id="ARBA00023157"/>
    </source>
</evidence>
<evidence type="ECO:0000256" key="7">
    <source>
        <dbReference type="ARBA" id="ARBA00023180"/>
    </source>
</evidence>
<dbReference type="Pfam" id="PF08031">
    <property type="entry name" value="BBE"/>
    <property type="match status" value="1"/>
</dbReference>
<dbReference type="InterPro" id="IPR006094">
    <property type="entry name" value="Oxid_FAD_bind_N"/>
</dbReference>
<dbReference type="GO" id="GO:0016491">
    <property type="term" value="F:oxidoreductase activity"/>
    <property type="evidence" value="ECO:0007669"/>
    <property type="project" value="InterPro"/>
</dbReference>
<keyword evidence="7" id="KW-0325">Glycoprotein</keyword>
<keyword evidence="4 8" id="KW-0732">Signal</keyword>
<dbReference type="Pfam" id="PF01565">
    <property type="entry name" value="FAD_binding_4"/>
    <property type="match status" value="1"/>
</dbReference>
<proteinExistence type="inferred from homology"/>
<name>A0A1S3T8N7_VIGRR</name>
<dbReference type="Gene3D" id="3.40.462.20">
    <property type="match status" value="1"/>
</dbReference>
<evidence type="ECO:0000313" key="10">
    <source>
        <dbReference type="Proteomes" id="UP000087766"/>
    </source>
</evidence>
<evidence type="ECO:0000256" key="2">
    <source>
        <dbReference type="ARBA" id="ARBA00005466"/>
    </source>
</evidence>
<dbReference type="PANTHER" id="PTHR32448">
    <property type="entry name" value="OS08G0158400 PROTEIN"/>
    <property type="match status" value="1"/>
</dbReference>
<evidence type="ECO:0000256" key="3">
    <source>
        <dbReference type="ARBA" id="ARBA00022630"/>
    </source>
</evidence>
<evidence type="ECO:0000256" key="5">
    <source>
        <dbReference type="ARBA" id="ARBA00022827"/>
    </source>
</evidence>
<feature type="signal peptide" evidence="8">
    <location>
        <begin position="1"/>
        <end position="25"/>
    </location>
</feature>
<protein>
    <submittedName>
        <fullName evidence="11">Berberine bridge enzyme-like 15</fullName>
    </submittedName>
</protein>
<feature type="domain" description="FAD-binding PCMH-type" evidence="9">
    <location>
        <begin position="73"/>
        <end position="247"/>
    </location>
</feature>
<dbReference type="SUPFAM" id="SSF56176">
    <property type="entry name" value="FAD-binding/transporter-associated domain-like"/>
    <property type="match status" value="1"/>
</dbReference>
<dbReference type="RefSeq" id="XP_014490122.1">
    <property type="nucleotide sequence ID" value="XM_014634636.2"/>
</dbReference>
<dbReference type="GeneID" id="106752866"/>
<sequence length="535" mass="59977">MKHLSFSFSVITVIALLFSLALSSADSHENFLQCLYNHPENTTSISSIVYTQTNSSYSSVLDVSIQNLRFFNATSKPVVIVTPLVVSHVQATIICARKHGLQIRTRSGGHDYEGLSYVAGVPFVVVDLIKIREIEVDVENNTAWVQAGATLGELYYKISQKSKTLGFPAGVCPTVGVGGHISGGGYGFMIRKYGLAADHVIDAKIVDVNGNLLDKETMGEDLFWAIRGGGGASFGVMVAWKIKLVSVPSIVTVFRVSRTLEENVTGIIQQWQRRANKLNESLTIRVKIGRVNSSKSGNLTVGAQFESLYLGRIDDLIPYMQKSFPELGLVKKDCTEMSWLESILFMDGLTNGQSTNALLNRTQNGLFFFKAKSDYVRDPIPNVGLEGLWPFLHEDVAKDAYIQFTPYGGRMEEISESETPFPHRSGNLFHIQYIVFWQEKGDVAAQRHVNWIRRLYNYTEAYVSRNPRSAYQNYRDLDIGVNNNGYTSYNQASIWGFKYFGNNFNRLARVKTKVDPRNFFRNEQSIPSLISKGRK</sequence>
<dbReference type="KEGG" id="vra:106752866"/>
<dbReference type="Gene3D" id="3.30.43.10">
    <property type="entry name" value="Uridine Diphospho-n-acetylenolpyruvylglucosamine Reductase, domain 2"/>
    <property type="match status" value="1"/>
</dbReference>
<dbReference type="FunFam" id="3.30.43.10:FF:000004">
    <property type="entry name" value="Berberine bridge enzyme-like 15"/>
    <property type="match status" value="1"/>
</dbReference>
<organism evidence="10 11">
    <name type="scientific">Vigna radiata var. radiata</name>
    <name type="common">Mung bean</name>
    <name type="synonym">Phaseolus aureus</name>
    <dbReference type="NCBI Taxonomy" id="3916"/>
    <lineage>
        <taxon>Eukaryota</taxon>
        <taxon>Viridiplantae</taxon>
        <taxon>Streptophyta</taxon>
        <taxon>Embryophyta</taxon>
        <taxon>Tracheophyta</taxon>
        <taxon>Spermatophyta</taxon>
        <taxon>Magnoliopsida</taxon>
        <taxon>eudicotyledons</taxon>
        <taxon>Gunneridae</taxon>
        <taxon>Pentapetalae</taxon>
        <taxon>rosids</taxon>
        <taxon>fabids</taxon>
        <taxon>Fabales</taxon>
        <taxon>Fabaceae</taxon>
        <taxon>Papilionoideae</taxon>
        <taxon>50 kb inversion clade</taxon>
        <taxon>NPAAA clade</taxon>
        <taxon>indigoferoid/millettioid clade</taxon>
        <taxon>Phaseoleae</taxon>
        <taxon>Vigna</taxon>
    </lineage>
</organism>
<dbReference type="InterPro" id="IPR036318">
    <property type="entry name" value="FAD-bd_PCMH-like_sf"/>
</dbReference>
<accession>A0A1S3T8N7</accession>
<keyword evidence="6" id="KW-1015">Disulfide bond</keyword>
<dbReference type="InterPro" id="IPR016169">
    <property type="entry name" value="FAD-bd_PCMH_sub2"/>
</dbReference>
<dbReference type="Gene3D" id="3.30.465.10">
    <property type="match status" value="1"/>
</dbReference>
<evidence type="ECO:0000256" key="1">
    <source>
        <dbReference type="ARBA" id="ARBA00001974"/>
    </source>
</evidence>
<dbReference type="AlphaFoldDB" id="A0A1S3T8N7"/>
<dbReference type="OrthoDB" id="407275at2759"/>
<comment type="similarity">
    <text evidence="2">Belongs to the oxygen-dependent FAD-linked oxidoreductase family.</text>
</comment>
<evidence type="ECO:0000256" key="4">
    <source>
        <dbReference type="ARBA" id="ARBA00022729"/>
    </source>
</evidence>
<keyword evidence="10" id="KW-1185">Reference proteome</keyword>
<dbReference type="Proteomes" id="UP000087766">
    <property type="component" value="Unplaced"/>
</dbReference>
<evidence type="ECO:0000256" key="8">
    <source>
        <dbReference type="SAM" id="SignalP"/>
    </source>
</evidence>
<evidence type="ECO:0000259" key="9">
    <source>
        <dbReference type="PROSITE" id="PS51387"/>
    </source>
</evidence>
<keyword evidence="5" id="KW-0274">FAD</keyword>
<reference evidence="11" key="1">
    <citation type="submission" date="2025-08" db="UniProtKB">
        <authorList>
            <consortium name="RefSeq"/>
        </authorList>
    </citation>
    <scope>IDENTIFICATION</scope>
    <source>
        <tissue evidence="11">Leaf</tissue>
    </source>
</reference>
<dbReference type="GO" id="GO:1901696">
    <property type="term" value="P:cannabinoid biosynthetic process"/>
    <property type="evidence" value="ECO:0007669"/>
    <property type="project" value="UniProtKB-ARBA"/>
</dbReference>
<dbReference type="GO" id="GO:0071949">
    <property type="term" value="F:FAD binding"/>
    <property type="evidence" value="ECO:0007669"/>
    <property type="project" value="InterPro"/>
</dbReference>
<dbReference type="InterPro" id="IPR016166">
    <property type="entry name" value="FAD-bd_PCMH"/>
</dbReference>
<dbReference type="PROSITE" id="PS51387">
    <property type="entry name" value="FAD_PCMH"/>
    <property type="match status" value="1"/>
</dbReference>
<dbReference type="InterPro" id="IPR016167">
    <property type="entry name" value="FAD-bd_PCMH_sub1"/>
</dbReference>
<feature type="chain" id="PRO_5010222920" evidence="8">
    <location>
        <begin position="26"/>
        <end position="535"/>
    </location>
</feature>
<gene>
    <name evidence="11" type="primary">LOC106752866</name>
</gene>